<dbReference type="InterPro" id="IPR003812">
    <property type="entry name" value="Fido"/>
</dbReference>
<evidence type="ECO:0000313" key="3">
    <source>
        <dbReference type="Proteomes" id="UP000250086"/>
    </source>
</evidence>
<accession>A0A2X0WXJ2</accession>
<evidence type="ECO:0000259" key="1">
    <source>
        <dbReference type="PROSITE" id="PS51459"/>
    </source>
</evidence>
<feature type="domain" description="Fido" evidence="1">
    <location>
        <begin position="98"/>
        <end position="232"/>
    </location>
</feature>
<organism evidence="2 3">
    <name type="scientific">Anaerobiospirillum thomasii</name>
    <dbReference type="NCBI Taxonomy" id="179995"/>
    <lineage>
        <taxon>Bacteria</taxon>
        <taxon>Pseudomonadati</taxon>
        <taxon>Pseudomonadota</taxon>
        <taxon>Gammaproteobacteria</taxon>
        <taxon>Aeromonadales</taxon>
        <taxon>Succinivibrionaceae</taxon>
        <taxon>Anaerobiospirillum</taxon>
    </lineage>
</organism>
<dbReference type="AlphaFoldDB" id="A0A2X0WXJ2"/>
<dbReference type="RefSeq" id="WP_113744336.1">
    <property type="nucleotide sequence ID" value="NZ_UAPV01000001.1"/>
</dbReference>
<dbReference type="Gene3D" id="1.10.3290.10">
    <property type="entry name" value="Fido-like domain"/>
    <property type="match status" value="1"/>
</dbReference>
<dbReference type="EMBL" id="UAPV01000001">
    <property type="protein sequence ID" value="SPT70241.1"/>
    <property type="molecule type" value="Genomic_DNA"/>
</dbReference>
<keyword evidence="3" id="KW-1185">Reference proteome</keyword>
<protein>
    <recommendedName>
        <fullName evidence="1">Fido domain-containing protein</fullName>
    </recommendedName>
</protein>
<dbReference type="InterPro" id="IPR036597">
    <property type="entry name" value="Fido-like_dom_sf"/>
</dbReference>
<dbReference type="Proteomes" id="UP000250086">
    <property type="component" value="Unassembled WGS sequence"/>
</dbReference>
<reference evidence="2 3" key="1">
    <citation type="submission" date="2018-06" db="EMBL/GenBank/DDBJ databases">
        <authorList>
            <consortium name="Pathogen Informatics"/>
            <person name="Doyle S."/>
        </authorList>
    </citation>
    <scope>NUCLEOTIDE SEQUENCE [LARGE SCALE GENOMIC DNA]</scope>
    <source>
        <strain evidence="2 3">NCTC13093</strain>
    </source>
</reference>
<name>A0A2X0WXJ2_9GAMM</name>
<sequence length="253" mass="28567">MSNALNGVFWDREALQLNIPFQKTVDEALRVFDKNLPLIACHTISTLEHIPLTFAQSVTISLGYSVSDLSIRDLNRVDKYFSGMRALTEMIRVGQFGLNKYTACVLHGLTGKGEAKNYGQFRNGSVGLYKVMYSPPEALHLPEIAQRGVAYLSNEITDPKERAIGVFLFMARNQFFFDVNRRTASLMMNGVLLSHGYAHLSFLANSSENFDKVLTDFYESGDANPMMRYLENQISQLFEEPKTSLPESKKLEL</sequence>
<proteinExistence type="predicted"/>
<evidence type="ECO:0000313" key="2">
    <source>
        <dbReference type="EMBL" id="SPT70241.1"/>
    </source>
</evidence>
<dbReference type="PROSITE" id="PS51459">
    <property type="entry name" value="FIDO"/>
    <property type="match status" value="1"/>
</dbReference>
<dbReference type="SUPFAM" id="SSF140931">
    <property type="entry name" value="Fic-like"/>
    <property type="match status" value="1"/>
</dbReference>
<gene>
    <name evidence="2" type="ORF">NCTC13093_01650</name>
</gene>